<organism evidence="9 10">
    <name type="scientific">Prorocentrum cordatum</name>
    <dbReference type="NCBI Taxonomy" id="2364126"/>
    <lineage>
        <taxon>Eukaryota</taxon>
        <taxon>Sar</taxon>
        <taxon>Alveolata</taxon>
        <taxon>Dinophyceae</taxon>
        <taxon>Prorocentrales</taxon>
        <taxon>Prorocentraceae</taxon>
        <taxon>Prorocentrum</taxon>
    </lineage>
</organism>
<dbReference type="PROSITE" id="PS50237">
    <property type="entry name" value="HECT"/>
    <property type="match status" value="1"/>
</dbReference>
<dbReference type="InterPro" id="IPR000569">
    <property type="entry name" value="HECT_dom"/>
</dbReference>
<dbReference type="SUPFAM" id="SSF56204">
    <property type="entry name" value="Hect, E3 ligase catalytic domain"/>
    <property type="match status" value="1"/>
</dbReference>
<feature type="region of interest" description="Disordered" evidence="7">
    <location>
        <begin position="96"/>
        <end position="122"/>
    </location>
</feature>
<dbReference type="Proteomes" id="UP001189429">
    <property type="component" value="Unassembled WGS sequence"/>
</dbReference>
<keyword evidence="5 6" id="KW-0833">Ubl conjugation pathway</keyword>
<protein>
    <recommendedName>
        <fullName evidence="3">HECT-type E3 ubiquitin transferase</fullName>
        <ecNumber evidence="3">2.3.2.26</ecNumber>
    </recommendedName>
</protein>
<evidence type="ECO:0000256" key="3">
    <source>
        <dbReference type="ARBA" id="ARBA00012485"/>
    </source>
</evidence>
<dbReference type="EMBL" id="CAUYUJ010005925">
    <property type="protein sequence ID" value="CAK0815492.1"/>
    <property type="molecule type" value="Genomic_DNA"/>
</dbReference>
<dbReference type="Gene3D" id="3.30.2160.10">
    <property type="entry name" value="Hect, E3 ligase catalytic domain"/>
    <property type="match status" value="1"/>
</dbReference>
<dbReference type="InterPro" id="IPR050409">
    <property type="entry name" value="E3_ubiq-protein_ligase"/>
</dbReference>
<evidence type="ECO:0000256" key="1">
    <source>
        <dbReference type="ARBA" id="ARBA00000885"/>
    </source>
</evidence>
<reference evidence="9" key="1">
    <citation type="submission" date="2023-10" db="EMBL/GenBank/DDBJ databases">
        <authorList>
            <person name="Chen Y."/>
            <person name="Shah S."/>
            <person name="Dougan E. K."/>
            <person name="Thang M."/>
            <person name="Chan C."/>
        </authorList>
    </citation>
    <scope>NUCLEOTIDE SEQUENCE [LARGE SCALE GENOMIC DNA]</scope>
</reference>
<evidence type="ECO:0000256" key="7">
    <source>
        <dbReference type="SAM" id="MobiDB-lite"/>
    </source>
</evidence>
<comment type="caution">
    <text evidence="9">The sequence shown here is derived from an EMBL/GenBank/DDBJ whole genome shotgun (WGS) entry which is preliminary data.</text>
</comment>
<dbReference type="EC" id="2.3.2.26" evidence="3"/>
<dbReference type="InterPro" id="IPR035983">
    <property type="entry name" value="Hect_E3_ubiquitin_ligase"/>
</dbReference>
<evidence type="ECO:0000313" key="9">
    <source>
        <dbReference type="EMBL" id="CAK0815492.1"/>
    </source>
</evidence>
<dbReference type="PANTHER" id="PTHR11254">
    <property type="entry name" value="HECT DOMAIN UBIQUITIN-PROTEIN LIGASE"/>
    <property type="match status" value="1"/>
</dbReference>
<dbReference type="SMART" id="SM00119">
    <property type="entry name" value="HECTc"/>
    <property type="match status" value="1"/>
</dbReference>
<evidence type="ECO:0000256" key="2">
    <source>
        <dbReference type="ARBA" id="ARBA00004906"/>
    </source>
</evidence>
<evidence type="ECO:0000256" key="4">
    <source>
        <dbReference type="ARBA" id="ARBA00022679"/>
    </source>
</evidence>
<sequence length="718" mass="80623">MPFSVEHLNVCADLVAAATDLESAAYHLAPVLAVLESPREMGQSFLRGLGDETHCDYAGIHGTFERLCSKGTNRWAAEMSEKIRDVALQVFPDRLGTTADDESDRSRHAELEDTLPEPALPTPATAAHVGVQCGWVAAMLAALLPLMEDSLPRDANGISVIPHRHSMEVVVSSDDSMYFTGLGRLAYQTNKVCDNCQKRIQDRQFYHCSANCDIDFCENCYRKLEGVFAAFFDGEADEGDRDRRYKQLEWVIILSERVAAHVLSQSPASRLKLAQEFAFEWPTNLFYRFIRAVVDVVNARVVHVQDVKDIKADERFWYTVGLLQFLYSANTLSCSSSGIDGDEPRGPKVDHDLFILEGINKCEPFSEWHRWREHPSAKVPDVLAIDFFSLSTDFCSFLTHNNLVPVSFLRVCLLADVWEQLQVGMSRLAPLQIEVRRDPAHLLEDVLRNFEDKSDSQLRRPLCVTFEGEEGAGPGVAREFFQVVLRSILDADAPLALFRHNELQRTYWFNEDTDNYRAFRACGILLGQAVLNNTLVPNIFPRVLYGCLLEDLQSPCARPITLEDLATVSRETAQSLQRILDYTGDDIGDVFGELDWGSLGCRLDGKVLAQSSKAQFVQAHVDWFIRQRFAAQLAPLSEGFRAILGCSALLQSMVDAVQLEKIVCGGSVPVDVAAIRRGAAHEGWSLDEESEYLQDFWDCVAGFPETEKVSRFCHVRHR</sequence>
<dbReference type="SUPFAM" id="SSF57850">
    <property type="entry name" value="RING/U-box"/>
    <property type="match status" value="1"/>
</dbReference>
<evidence type="ECO:0000256" key="6">
    <source>
        <dbReference type="PROSITE-ProRule" id="PRU00104"/>
    </source>
</evidence>
<comment type="catalytic activity">
    <reaction evidence="1">
        <text>S-ubiquitinyl-[E2 ubiquitin-conjugating enzyme]-L-cysteine + [acceptor protein]-L-lysine = [E2 ubiquitin-conjugating enzyme]-L-cysteine + N(6)-ubiquitinyl-[acceptor protein]-L-lysine.</text>
        <dbReference type="EC" id="2.3.2.26"/>
    </reaction>
</comment>
<feature type="domain" description="HECT" evidence="8">
    <location>
        <begin position="454"/>
        <end position="708"/>
    </location>
</feature>
<dbReference type="Gene3D" id="3.90.1750.10">
    <property type="entry name" value="Hect, E3 ligase catalytic domains"/>
    <property type="match status" value="1"/>
</dbReference>
<evidence type="ECO:0000256" key="5">
    <source>
        <dbReference type="ARBA" id="ARBA00022786"/>
    </source>
</evidence>
<proteinExistence type="predicted"/>
<keyword evidence="4" id="KW-0808">Transferase</keyword>
<keyword evidence="10" id="KW-1185">Reference proteome</keyword>
<evidence type="ECO:0000313" key="10">
    <source>
        <dbReference type="Proteomes" id="UP001189429"/>
    </source>
</evidence>
<gene>
    <name evidence="9" type="ORF">PCOR1329_LOCUS18767</name>
</gene>
<accession>A0ABN9RD30</accession>
<comment type="caution">
    <text evidence="6">Lacks conserved residue(s) required for the propagation of feature annotation.</text>
</comment>
<comment type="pathway">
    <text evidence="2">Protein modification; protein ubiquitination.</text>
</comment>
<name>A0ABN9RD30_9DINO</name>
<dbReference type="PANTHER" id="PTHR11254:SF444">
    <property type="entry name" value="HECT DOMAIN CONTAINING UBIQUITIN LIGASE"/>
    <property type="match status" value="1"/>
</dbReference>
<dbReference type="Pfam" id="PF00632">
    <property type="entry name" value="HECT"/>
    <property type="match status" value="1"/>
</dbReference>
<evidence type="ECO:0000259" key="8">
    <source>
        <dbReference type="PROSITE" id="PS50237"/>
    </source>
</evidence>